<accession>A0AAD6XFG8</accession>
<protein>
    <submittedName>
        <fullName evidence="1">Uncharacterized protein</fullName>
    </submittedName>
</protein>
<dbReference type="Proteomes" id="UP001218188">
    <property type="component" value="Unassembled WGS sequence"/>
</dbReference>
<gene>
    <name evidence="1" type="ORF">C8F04DRAFT_944824</name>
</gene>
<evidence type="ECO:0000313" key="2">
    <source>
        <dbReference type="Proteomes" id="UP001218188"/>
    </source>
</evidence>
<sequence length="112" mass="12450">NTAVPSGRPPAYEQARAPEHAVIYTFSQRGSNTTLLLPPSDLQDTRPRYFISVSMNCFNPHSFITTMHNGASDAVNSSMNIFCRKSIIYSHCLVQDGYVNHTRNSDDGKPSE</sequence>
<name>A0AAD6XFG8_9AGAR</name>
<evidence type="ECO:0000313" key="1">
    <source>
        <dbReference type="EMBL" id="KAJ7043299.1"/>
    </source>
</evidence>
<keyword evidence="2" id="KW-1185">Reference proteome</keyword>
<dbReference type="AlphaFoldDB" id="A0AAD6XFG8"/>
<dbReference type="EMBL" id="JARJCM010000010">
    <property type="protein sequence ID" value="KAJ7043299.1"/>
    <property type="molecule type" value="Genomic_DNA"/>
</dbReference>
<proteinExistence type="predicted"/>
<feature type="non-terminal residue" evidence="1">
    <location>
        <position position="1"/>
    </location>
</feature>
<reference evidence="1" key="1">
    <citation type="submission" date="2023-03" db="EMBL/GenBank/DDBJ databases">
        <title>Massive genome expansion in bonnet fungi (Mycena s.s.) driven by repeated elements and novel gene families across ecological guilds.</title>
        <authorList>
            <consortium name="Lawrence Berkeley National Laboratory"/>
            <person name="Harder C.B."/>
            <person name="Miyauchi S."/>
            <person name="Viragh M."/>
            <person name="Kuo A."/>
            <person name="Thoen E."/>
            <person name="Andreopoulos B."/>
            <person name="Lu D."/>
            <person name="Skrede I."/>
            <person name="Drula E."/>
            <person name="Henrissat B."/>
            <person name="Morin E."/>
            <person name="Kohler A."/>
            <person name="Barry K."/>
            <person name="LaButti K."/>
            <person name="Morin E."/>
            <person name="Salamov A."/>
            <person name="Lipzen A."/>
            <person name="Mereny Z."/>
            <person name="Hegedus B."/>
            <person name="Baldrian P."/>
            <person name="Stursova M."/>
            <person name="Weitz H."/>
            <person name="Taylor A."/>
            <person name="Grigoriev I.V."/>
            <person name="Nagy L.G."/>
            <person name="Martin F."/>
            <person name="Kauserud H."/>
        </authorList>
    </citation>
    <scope>NUCLEOTIDE SEQUENCE</scope>
    <source>
        <strain evidence="1">CBHHK200</strain>
    </source>
</reference>
<comment type="caution">
    <text evidence="1">The sequence shown here is derived from an EMBL/GenBank/DDBJ whole genome shotgun (WGS) entry which is preliminary data.</text>
</comment>
<organism evidence="1 2">
    <name type="scientific">Mycena alexandri</name>
    <dbReference type="NCBI Taxonomy" id="1745969"/>
    <lineage>
        <taxon>Eukaryota</taxon>
        <taxon>Fungi</taxon>
        <taxon>Dikarya</taxon>
        <taxon>Basidiomycota</taxon>
        <taxon>Agaricomycotina</taxon>
        <taxon>Agaricomycetes</taxon>
        <taxon>Agaricomycetidae</taxon>
        <taxon>Agaricales</taxon>
        <taxon>Marasmiineae</taxon>
        <taxon>Mycenaceae</taxon>
        <taxon>Mycena</taxon>
    </lineage>
</organism>